<dbReference type="Proteomes" id="UP000600918">
    <property type="component" value="Unassembled WGS sequence"/>
</dbReference>
<dbReference type="AlphaFoldDB" id="A0A834NCP6"/>
<comment type="caution">
    <text evidence="2">The sequence shown here is derived from an EMBL/GenBank/DDBJ whole genome shotgun (WGS) entry which is preliminary data.</text>
</comment>
<evidence type="ECO:0000256" key="1">
    <source>
        <dbReference type="SAM" id="MobiDB-lite"/>
    </source>
</evidence>
<protein>
    <submittedName>
        <fullName evidence="2">Uncharacterized protein</fullName>
    </submittedName>
</protein>
<proteinExistence type="predicted"/>
<dbReference type="EMBL" id="JACSDY010000016">
    <property type="protein sequence ID" value="KAF7404372.1"/>
    <property type="molecule type" value="Genomic_DNA"/>
</dbReference>
<keyword evidence="3" id="KW-1185">Reference proteome</keyword>
<sequence>MRCDATAPTTTTTTTITTKTTKTRQRRRQRGVTAAVTAAAIWWLVMGGDSMEGQVLGGVFYFYWSQSPQNFQVRNSDIAERCYRLTFGSRGPSVQLLHQPLCYVTDEFCS</sequence>
<gene>
    <name evidence="2" type="ORF">H0235_015066</name>
</gene>
<evidence type="ECO:0000313" key="3">
    <source>
        <dbReference type="Proteomes" id="UP000600918"/>
    </source>
</evidence>
<name>A0A834NCP6_VESPE</name>
<feature type="compositionally biased region" description="Low complexity" evidence="1">
    <location>
        <begin position="1"/>
        <end position="20"/>
    </location>
</feature>
<organism evidence="2 3">
    <name type="scientific">Vespula pensylvanica</name>
    <name type="common">Western yellow jacket</name>
    <name type="synonym">Wasp</name>
    <dbReference type="NCBI Taxonomy" id="30213"/>
    <lineage>
        <taxon>Eukaryota</taxon>
        <taxon>Metazoa</taxon>
        <taxon>Ecdysozoa</taxon>
        <taxon>Arthropoda</taxon>
        <taxon>Hexapoda</taxon>
        <taxon>Insecta</taxon>
        <taxon>Pterygota</taxon>
        <taxon>Neoptera</taxon>
        <taxon>Endopterygota</taxon>
        <taxon>Hymenoptera</taxon>
        <taxon>Apocrita</taxon>
        <taxon>Aculeata</taxon>
        <taxon>Vespoidea</taxon>
        <taxon>Vespidae</taxon>
        <taxon>Vespinae</taxon>
        <taxon>Vespula</taxon>
    </lineage>
</organism>
<evidence type="ECO:0000313" key="2">
    <source>
        <dbReference type="EMBL" id="KAF7404372.1"/>
    </source>
</evidence>
<feature type="region of interest" description="Disordered" evidence="1">
    <location>
        <begin position="1"/>
        <end position="27"/>
    </location>
</feature>
<reference evidence="2" key="1">
    <citation type="journal article" date="2020" name="G3 (Bethesda)">
        <title>High-Quality Assemblies for Three Invasive Social Wasps from the &lt;i&gt;Vespula&lt;/i&gt; Genus.</title>
        <authorList>
            <person name="Harrop T.W.R."/>
            <person name="Guhlin J."/>
            <person name="McLaughlin G.M."/>
            <person name="Permina E."/>
            <person name="Stockwell P."/>
            <person name="Gilligan J."/>
            <person name="Le Lec M.F."/>
            <person name="Gruber M.A.M."/>
            <person name="Quinn O."/>
            <person name="Lovegrove M."/>
            <person name="Duncan E.J."/>
            <person name="Remnant E.J."/>
            <person name="Van Eeckhoven J."/>
            <person name="Graham B."/>
            <person name="Knapp R.A."/>
            <person name="Langford K.W."/>
            <person name="Kronenberg Z."/>
            <person name="Press M.O."/>
            <person name="Eacker S.M."/>
            <person name="Wilson-Rankin E.E."/>
            <person name="Purcell J."/>
            <person name="Lester P.J."/>
            <person name="Dearden P.K."/>
        </authorList>
    </citation>
    <scope>NUCLEOTIDE SEQUENCE</scope>
    <source>
        <strain evidence="2">Volc-1</strain>
    </source>
</reference>
<accession>A0A834NCP6</accession>